<reference evidence="3" key="1">
    <citation type="submission" date="2017-09" db="EMBL/GenBank/DDBJ databases">
        <title>Depth-based differentiation of microbial function through sediment-hosted aquifers and enrichment of novel symbionts in the deep terrestrial subsurface.</title>
        <authorList>
            <person name="Probst A.J."/>
            <person name="Ladd B."/>
            <person name="Jarett J.K."/>
            <person name="Geller-Mcgrath D.E."/>
            <person name="Sieber C.M.K."/>
            <person name="Emerson J.B."/>
            <person name="Anantharaman K."/>
            <person name="Thomas B.C."/>
            <person name="Malmstrom R."/>
            <person name="Stieglmeier M."/>
            <person name="Klingl A."/>
            <person name="Woyke T."/>
            <person name="Ryan C.M."/>
            <person name="Banfield J.F."/>
        </authorList>
    </citation>
    <scope>NUCLEOTIDE SEQUENCE [LARGE SCALE GENOMIC DNA]</scope>
</reference>
<dbReference type="Proteomes" id="UP000229335">
    <property type="component" value="Unassembled WGS sequence"/>
</dbReference>
<evidence type="ECO:0000313" key="2">
    <source>
        <dbReference type="EMBL" id="PIT93877.1"/>
    </source>
</evidence>
<dbReference type="Pfam" id="PF00078">
    <property type="entry name" value="RVT_1"/>
    <property type="match status" value="1"/>
</dbReference>
<name>A0A2M6WM76_9BACT</name>
<dbReference type="SUPFAM" id="SSF56672">
    <property type="entry name" value="DNA/RNA polymerases"/>
    <property type="match status" value="1"/>
</dbReference>
<dbReference type="EMBL" id="PFAS01000031">
    <property type="protein sequence ID" value="PIT93877.1"/>
    <property type="molecule type" value="Genomic_DNA"/>
</dbReference>
<protein>
    <recommendedName>
        <fullName evidence="1">Reverse transcriptase domain-containing protein</fullName>
    </recommendedName>
</protein>
<dbReference type="InterPro" id="IPR043502">
    <property type="entry name" value="DNA/RNA_pol_sf"/>
</dbReference>
<comment type="caution">
    <text evidence="2">The sequence shown here is derived from an EMBL/GenBank/DDBJ whole genome shotgun (WGS) entry which is preliminary data.</text>
</comment>
<dbReference type="InterPro" id="IPR000477">
    <property type="entry name" value="RT_dom"/>
</dbReference>
<evidence type="ECO:0000259" key="1">
    <source>
        <dbReference type="PROSITE" id="PS50878"/>
    </source>
</evidence>
<organism evidence="2 3">
    <name type="scientific">Candidatus Falkowbacteria bacterium CG10_big_fil_rev_8_21_14_0_10_43_11</name>
    <dbReference type="NCBI Taxonomy" id="1974568"/>
    <lineage>
        <taxon>Bacteria</taxon>
        <taxon>Candidatus Falkowiibacteriota</taxon>
    </lineage>
</organism>
<accession>A0A2M6WM76</accession>
<dbReference type="InterPro" id="IPR051083">
    <property type="entry name" value="GrpII_Intron_Splice-Mob/Def"/>
</dbReference>
<dbReference type="CDD" id="cd01646">
    <property type="entry name" value="RT_Bac_retron_I"/>
    <property type="match status" value="1"/>
</dbReference>
<dbReference type="PANTHER" id="PTHR34047:SF8">
    <property type="entry name" value="PROTEIN YKFC"/>
    <property type="match status" value="1"/>
</dbReference>
<feature type="domain" description="Reverse transcriptase" evidence="1">
    <location>
        <begin position="1"/>
        <end position="127"/>
    </location>
</feature>
<evidence type="ECO:0000313" key="3">
    <source>
        <dbReference type="Proteomes" id="UP000229335"/>
    </source>
</evidence>
<gene>
    <name evidence="2" type="ORF">COU00_01995</name>
</gene>
<dbReference type="AlphaFoldDB" id="A0A2M6WM76"/>
<sequence length="191" mass="22104">MDHSILLSILREYISDKNIINLLAEVIGSFSSGQAGVGLPLGNLTSQLLVNIYLNKFDQFVKHKLKAKYYLRYADDFVIFAENKQWLEAQIFTIQDFLRNKLKLQLHPDKVFIKTLSAGVDFLGVINFTGHRVLRTKTKRRMFKKLQRKKRELDNGLMTPEPFKQSLQSYLGTLTHCNGHKIQQQMLGKFS</sequence>
<dbReference type="PROSITE" id="PS50878">
    <property type="entry name" value="RT_POL"/>
    <property type="match status" value="1"/>
</dbReference>
<dbReference type="PANTHER" id="PTHR34047">
    <property type="entry name" value="NUCLEAR INTRON MATURASE 1, MITOCHONDRIAL-RELATED"/>
    <property type="match status" value="1"/>
</dbReference>
<proteinExistence type="predicted"/>